<gene>
    <name evidence="2" type="ORF">FOZ61_011012</name>
</gene>
<dbReference type="AlphaFoldDB" id="A0A7J6KUB0"/>
<comment type="caution">
    <text evidence="2">The sequence shown here is derived from an EMBL/GenBank/DDBJ whole genome shotgun (WGS) entry which is preliminary data.</text>
</comment>
<evidence type="ECO:0000313" key="3">
    <source>
        <dbReference type="Proteomes" id="UP000570595"/>
    </source>
</evidence>
<feature type="compositionally biased region" description="Polar residues" evidence="1">
    <location>
        <begin position="186"/>
        <end position="199"/>
    </location>
</feature>
<sequence>MTITGRLAEEKKSEVLLSECLVTVDEDSLFERERECEGWEDREGNTIEVRYTVPRTPVLKRRLDQSHGRWAALSRQERTESLSGASDEVLSVIVEEPLFPLPSRLRHLRSRGPHYSTPVRPLNTDCHRPSTAPVKEVSKGAKAAHPLSARMLPAIVKGAMVSYVDAGGQQGPLDTPVTAVSPKPSRVSSPFGSEESTTSRLRARLDDARRIDKFYDDGESMRHLLT</sequence>
<accession>A0A7J6KUB0</accession>
<organism evidence="2 3">
    <name type="scientific">Perkinsus olseni</name>
    <name type="common">Perkinsus atlanticus</name>
    <dbReference type="NCBI Taxonomy" id="32597"/>
    <lineage>
        <taxon>Eukaryota</taxon>
        <taxon>Sar</taxon>
        <taxon>Alveolata</taxon>
        <taxon>Perkinsozoa</taxon>
        <taxon>Perkinsea</taxon>
        <taxon>Perkinsida</taxon>
        <taxon>Perkinsidae</taxon>
        <taxon>Perkinsus</taxon>
    </lineage>
</organism>
<reference evidence="2 3" key="1">
    <citation type="submission" date="2020-04" db="EMBL/GenBank/DDBJ databases">
        <title>Perkinsus olseni comparative genomics.</title>
        <authorList>
            <person name="Bogema D.R."/>
        </authorList>
    </citation>
    <scope>NUCLEOTIDE SEQUENCE [LARGE SCALE GENOMIC DNA]</scope>
    <source>
        <strain evidence="2">ATCC PRA-179</strain>
    </source>
</reference>
<feature type="region of interest" description="Disordered" evidence="1">
    <location>
        <begin position="173"/>
        <end position="200"/>
    </location>
</feature>
<evidence type="ECO:0000313" key="2">
    <source>
        <dbReference type="EMBL" id="KAF4650808.1"/>
    </source>
</evidence>
<name>A0A7J6KUB0_PEROL</name>
<evidence type="ECO:0000256" key="1">
    <source>
        <dbReference type="SAM" id="MobiDB-lite"/>
    </source>
</evidence>
<dbReference type="EMBL" id="JABAHT010000964">
    <property type="protein sequence ID" value="KAF4650808.1"/>
    <property type="molecule type" value="Genomic_DNA"/>
</dbReference>
<proteinExistence type="predicted"/>
<dbReference type="OrthoDB" id="10329705at2759"/>
<dbReference type="Proteomes" id="UP000570595">
    <property type="component" value="Unassembled WGS sequence"/>
</dbReference>
<protein>
    <submittedName>
        <fullName evidence="2">Uncharacterized protein</fullName>
    </submittedName>
</protein>